<comment type="caution">
    <text evidence="13">The sequence shown here is derived from an EMBL/GenBank/DDBJ whole genome shotgun (WGS) entry which is preliminary data.</text>
</comment>
<dbReference type="SMART" id="SM00220">
    <property type="entry name" value="S_TKc"/>
    <property type="match status" value="1"/>
</dbReference>
<dbReference type="Proteomes" id="UP000663832">
    <property type="component" value="Unassembled WGS sequence"/>
</dbReference>
<dbReference type="SUPFAM" id="SSF56112">
    <property type="entry name" value="Protein kinase-like (PK-like)"/>
    <property type="match status" value="1"/>
</dbReference>
<organism evidence="13 18">
    <name type="scientific">Adineta steineri</name>
    <dbReference type="NCBI Taxonomy" id="433720"/>
    <lineage>
        <taxon>Eukaryota</taxon>
        <taxon>Metazoa</taxon>
        <taxon>Spiralia</taxon>
        <taxon>Gnathifera</taxon>
        <taxon>Rotifera</taxon>
        <taxon>Eurotatoria</taxon>
        <taxon>Bdelloidea</taxon>
        <taxon>Adinetida</taxon>
        <taxon>Adinetidae</taxon>
        <taxon>Adineta</taxon>
    </lineage>
</organism>
<gene>
    <name evidence="13" type="ORF">IZO911_LOCUS10717</name>
    <name evidence="12" type="ORF">JYZ213_LOCUS8995</name>
    <name evidence="15" type="ORF">KXQ929_LOCUS5665</name>
    <name evidence="16" type="ORF">OXD698_LOCUS26946</name>
    <name evidence="14" type="ORF">QVE165_LOCUS9392</name>
</gene>
<evidence type="ECO:0000256" key="7">
    <source>
        <dbReference type="ARBA" id="ARBA00022840"/>
    </source>
</evidence>
<dbReference type="InterPro" id="IPR000719">
    <property type="entry name" value="Prot_kinase_dom"/>
</dbReference>
<dbReference type="AlphaFoldDB" id="A0A813XZ07"/>
<feature type="binding site" evidence="10">
    <location>
        <position position="121"/>
    </location>
    <ligand>
        <name>ATP</name>
        <dbReference type="ChEBI" id="CHEBI:30616"/>
    </ligand>
</feature>
<keyword evidence="7 10" id="KW-0067">ATP-binding</keyword>
<keyword evidence="17" id="KW-1185">Reference proteome</keyword>
<evidence type="ECO:0000256" key="8">
    <source>
        <dbReference type="ARBA" id="ARBA00047899"/>
    </source>
</evidence>
<dbReference type="EMBL" id="CAJNOG010000062">
    <property type="protein sequence ID" value="CAF0871715.1"/>
    <property type="molecule type" value="Genomic_DNA"/>
</dbReference>
<dbReference type="PROSITE" id="PS00107">
    <property type="entry name" value="PROTEIN_KINASE_ATP"/>
    <property type="match status" value="1"/>
</dbReference>
<evidence type="ECO:0000313" key="16">
    <source>
        <dbReference type="EMBL" id="CAF3955457.1"/>
    </source>
</evidence>
<keyword evidence="3" id="KW-0723">Serine/threonine-protein kinase</keyword>
<reference evidence="13" key="1">
    <citation type="submission" date="2021-02" db="EMBL/GenBank/DDBJ databases">
        <authorList>
            <person name="Nowell W R."/>
        </authorList>
    </citation>
    <scope>NUCLEOTIDE SEQUENCE</scope>
</reference>
<dbReference type="Pfam" id="PF00069">
    <property type="entry name" value="Pkinase"/>
    <property type="match status" value="1"/>
</dbReference>
<feature type="domain" description="Protein kinase" evidence="11">
    <location>
        <begin position="92"/>
        <end position="345"/>
    </location>
</feature>
<dbReference type="EMBL" id="CAJOBB010000210">
    <property type="protein sequence ID" value="CAF3611536.1"/>
    <property type="molecule type" value="Genomic_DNA"/>
</dbReference>
<dbReference type="InterPro" id="IPR011009">
    <property type="entry name" value="Kinase-like_dom_sf"/>
</dbReference>
<dbReference type="EC" id="2.7.11.1" evidence="2"/>
<dbReference type="PROSITE" id="PS50011">
    <property type="entry name" value="PROTEIN_KINASE_DOM"/>
    <property type="match status" value="1"/>
</dbReference>
<dbReference type="GO" id="GO:0005737">
    <property type="term" value="C:cytoplasm"/>
    <property type="evidence" value="ECO:0007669"/>
    <property type="project" value="TreeGrafter"/>
</dbReference>
<dbReference type="Gene3D" id="1.10.510.10">
    <property type="entry name" value="Transferase(Phosphotransferase) domain 1"/>
    <property type="match status" value="1"/>
</dbReference>
<evidence type="ECO:0000256" key="3">
    <source>
        <dbReference type="ARBA" id="ARBA00022527"/>
    </source>
</evidence>
<proteinExistence type="predicted"/>
<evidence type="ECO:0000256" key="10">
    <source>
        <dbReference type="PROSITE-ProRule" id="PRU10141"/>
    </source>
</evidence>
<dbReference type="GO" id="GO:0043657">
    <property type="term" value="C:host cell"/>
    <property type="evidence" value="ECO:0007669"/>
    <property type="project" value="UniProtKB-SubCell"/>
</dbReference>
<evidence type="ECO:0000313" key="13">
    <source>
        <dbReference type="EMBL" id="CAF0872144.1"/>
    </source>
</evidence>
<comment type="catalytic activity">
    <reaction evidence="9">
        <text>L-seryl-[protein] + ATP = O-phospho-L-seryl-[protein] + ADP + H(+)</text>
        <dbReference type="Rhea" id="RHEA:17989"/>
        <dbReference type="Rhea" id="RHEA-COMP:9863"/>
        <dbReference type="Rhea" id="RHEA-COMP:11604"/>
        <dbReference type="ChEBI" id="CHEBI:15378"/>
        <dbReference type="ChEBI" id="CHEBI:29999"/>
        <dbReference type="ChEBI" id="CHEBI:30616"/>
        <dbReference type="ChEBI" id="CHEBI:83421"/>
        <dbReference type="ChEBI" id="CHEBI:456216"/>
        <dbReference type="EC" id="2.7.11.1"/>
    </reaction>
</comment>
<comment type="catalytic activity">
    <reaction evidence="8">
        <text>L-threonyl-[protein] + ATP = O-phospho-L-threonyl-[protein] + ADP + H(+)</text>
        <dbReference type="Rhea" id="RHEA:46608"/>
        <dbReference type="Rhea" id="RHEA-COMP:11060"/>
        <dbReference type="Rhea" id="RHEA-COMP:11605"/>
        <dbReference type="ChEBI" id="CHEBI:15378"/>
        <dbReference type="ChEBI" id="CHEBI:30013"/>
        <dbReference type="ChEBI" id="CHEBI:30616"/>
        <dbReference type="ChEBI" id="CHEBI:61977"/>
        <dbReference type="ChEBI" id="CHEBI:456216"/>
        <dbReference type="EC" id="2.7.11.1"/>
    </reaction>
</comment>
<evidence type="ECO:0000256" key="4">
    <source>
        <dbReference type="ARBA" id="ARBA00022679"/>
    </source>
</evidence>
<keyword evidence="4" id="KW-0808">Transferase</keyword>
<dbReference type="Proteomes" id="UP000663845">
    <property type="component" value="Unassembled WGS sequence"/>
</dbReference>
<evidence type="ECO:0000256" key="9">
    <source>
        <dbReference type="ARBA" id="ARBA00048679"/>
    </source>
</evidence>
<dbReference type="Gene3D" id="3.30.200.20">
    <property type="entry name" value="Phosphorylase Kinase, domain 1"/>
    <property type="match status" value="1"/>
</dbReference>
<protein>
    <recommendedName>
        <fullName evidence="2">non-specific serine/threonine protein kinase</fullName>
        <ecNumber evidence="2">2.7.11.1</ecNumber>
    </recommendedName>
</protein>
<accession>A0A813XZ07</accession>
<evidence type="ECO:0000256" key="2">
    <source>
        <dbReference type="ARBA" id="ARBA00012513"/>
    </source>
</evidence>
<dbReference type="GO" id="GO:0005524">
    <property type="term" value="F:ATP binding"/>
    <property type="evidence" value="ECO:0007669"/>
    <property type="project" value="UniProtKB-UniRule"/>
</dbReference>
<dbReference type="InterPro" id="IPR017441">
    <property type="entry name" value="Protein_kinase_ATP_BS"/>
</dbReference>
<evidence type="ECO:0000313" key="12">
    <source>
        <dbReference type="EMBL" id="CAF0871715.1"/>
    </source>
</evidence>
<dbReference type="EMBL" id="CAJOAZ010002740">
    <property type="protein sequence ID" value="CAF3955457.1"/>
    <property type="molecule type" value="Genomic_DNA"/>
</dbReference>
<dbReference type="PANTHER" id="PTHR22984:SF25">
    <property type="entry name" value="PROTEIN KINASE DOMAIN-CONTAINING PROTEIN"/>
    <property type="match status" value="1"/>
</dbReference>
<name>A0A813XZ07_9BILA</name>
<evidence type="ECO:0000313" key="15">
    <source>
        <dbReference type="EMBL" id="CAF3611536.1"/>
    </source>
</evidence>
<dbReference type="Proteomes" id="UP000663844">
    <property type="component" value="Unassembled WGS sequence"/>
</dbReference>
<dbReference type="Proteomes" id="UP000663868">
    <property type="component" value="Unassembled WGS sequence"/>
</dbReference>
<dbReference type="OrthoDB" id="9984829at2759"/>
<dbReference type="PANTHER" id="PTHR22984">
    <property type="entry name" value="SERINE/THREONINE-PROTEIN KINASE PIM"/>
    <property type="match status" value="1"/>
</dbReference>
<keyword evidence="6" id="KW-0418">Kinase</keyword>
<evidence type="ECO:0000256" key="1">
    <source>
        <dbReference type="ARBA" id="ARBA00004340"/>
    </source>
</evidence>
<evidence type="ECO:0000313" key="18">
    <source>
        <dbReference type="Proteomes" id="UP000663860"/>
    </source>
</evidence>
<evidence type="ECO:0000259" key="11">
    <source>
        <dbReference type="PROSITE" id="PS50011"/>
    </source>
</evidence>
<dbReference type="InterPro" id="IPR051138">
    <property type="entry name" value="PIM_Ser/Thr_kinase"/>
</dbReference>
<comment type="subcellular location">
    <subcellularLocation>
        <location evidence="1">Host cell</location>
    </subcellularLocation>
</comment>
<evidence type="ECO:0000256" key="6">
    <source>
        <dbReference type="ARBA" id="ARBA00022777"/>
    </source>
</evidence>
<keyword evidence="5 10" id="KW-0547">Nucleotide-binding</keyword>
<dbReference type="Proteomes" id="UP000663860">
    <property type="component" value="Unassembled WGS sequence"/>
</dbReference>
<sequence length="349" mass="40838">MTTRVIDNQWKLDNAAWSLPPPPQLVQSKNNSPLHSFGDYAYPKSDRLTPTYMGNNFLEFHKLYSDRSSITPKPVTVPNANKIIKKTFNREYRTLNCLGKGGFGHAFDGRRRSDNSPVVVKFLPRDRILNWGTFDGKRVPYEIEILWRLRGVPGVIKILEHFEEPDRYIYVMEKIPNSCTLFDFVMKSSPLANTELLRHIFNEIVRINVTLQMYGVWHRDCKPENIIYCKNDRSLRFIDFGSAAPVQVEDFHEFQGTLEIMVPEWIVQRRYNGEKACVWTIGVCLFFLLYRQYPFRTKPDIVKGRSNLANIAAMDKDAYHTMKQCLNGNENRRPKLNSLQYLPWLNITY</sequence>
<dbReference type="EMBL" id="CAJNOE010000078">
    <property type="protein sequence ID" value="CAF0872144.1"/>
    <property type="molecule type" value="Genomic_DNA"/>
</dbReference>
<dbReference type="GO" id="GO:0004674">
    <property type="term" value="F:protein serine/threonine kinase activity"/>
    <property type="evidence" value="ECO:0007669"/>
    <property type="project" value="UniProtKB-KW"/>
</dbReference>
<evidence type="ECO:0000256" key="5">
    <source>
        <dbReference type="ARBA" id="ARBA00022741"/>
    </source>
</evidence>
<evidence type="ECO:0000313" key="14">
    <source>
        <dbReference type="EMBL" id="CAF0899387.1"/>
    </source>
</evidence>
<evidence type="ECO:0000313" key="17">
    <source>
        <dbReference type="Proteomes" id="UP000663832"/>
    </source>
</evidence>
<dbReference type="EMBL" id="CAJNOM010000042">
    <property type="protein sequence ID" value="CAF0899387.1"/>
    <property type="molecule type" value="Genomic_DNA"/>
</dbReference>